<keyword evidence="6" id="KW-1185">Reference proteome</keyword>
<reference evidence="5" key="1">
    <citation type="submission" date="2020-07" db="EMBL/GenBank/DDBJ databases">
        <title>Genome sequence and genetic diversity analysis of an under-domesticated orphan crop, white fonio (Digitaria exilis).</title>
        <authorList>
            <person name="Bennetzen J.L."/>
            <person name="Chen S."/>
            <person name="Ma X."/>
            <person name="Wang X."/>
            <person name="Yssel A.E.J."/>
            <person name="Chaluvadi S.R."/>
            <person name="Johnson M."/>
            <person name="Gangashetty P."/>
            <person name="Hamidou F."/>
            <person name="Sanogo M.D."/>
            <person name="Zwaenepoel A."/>
            <person name="Wallace J."/>
            <person name="Van De Peer Y."/>
            <person name="Van Deynze A."/>
        </authorList>
    </citation>
    <scope>NUCLEOTIDE SEQUENCE</scope>
    <source>
        <tissue evidence="5">Leaves</tissue>
    </source>
</reference>
<dbReference type="PANTHER" id="PTHR14025:SF20">
    <property type="entry name" value="FANCONI ANEMIA GROUP M PROTEIN"/>
    <property type="match status" value="1"/>
</dbReference>
<dbReference type="OrthoDB" id="10445936at2759"/>
<evidence type="ECO:0000256" key="1">
    <source>
        <dbReference type="ARBA" id="ARBA00022741"/>
    </source>
</evidence>
<dbReference type="GO" id="GO:0005524">
    <property type="term" value="F:ATP binding"/>
    <property type="evidence" value="ECO:0007669"/>
    <property type="project" value="UniProtKB-KW"/>
</dbReference>
<dbReference type="Proteomes" id="UP000636709">
    <property type="component" value="Unassembled WGS sequence"/>
</dbReference>
<evidence type="ECO:0000313" key="5">
    <source>
        <dbReference type="EMBL" id="KAF8730978.1"/>
    </source>
</evidence>
<accession>A0A835F8G9</accession>
<organism evidence="5 6">
    <name type="scientific">Digitaria exilis</name>
    <dbReference type="NCBI Taxonomy" id="1010633"/>
    <lineage>
        <taxon>Eukaryota</taxon>
        <taxon>Viridiplantae</taxon>
        <taxon>Streptophyta</taxon>
        <taxon>Embryophyta</taxon>
        <taxon>Tracheophyta</taxon>
        <taxon>Spermatophyta</taxon>
        <taxon>Magnoliopsida</taxon>
        <taxon>Liliopsida</taxon>
        <taxon>Poales</taxon>
        <taxon>Poaceae</taxon>
        <taxon>PACMAD clade</taxon>
        <taxon>Panicoideae</taxon>
        <taxon>Panicodae</taxon>
        <taxon>Paniceae</taxon>
        <taxon>Anthephorinae</taxon>
        <taxon>Digitaria</taxon>
    </lineage>
</organism>
<gene>
    <name evidence="5" type="ORF">HU200_016854</name>
</gene>
<dbReference type="GO" id="GO:0000400">
    <property type="term" value="F:four-way junction DNA binding"/>
    <property type="evidence" value="ECO:0007669"/>
    <property type="project" value="TreeGrafter"/>
</dbReference>
<dbReference type="GO" id="GO:0009378">
    <property type="term" value="F:four-way junction helicase activity"/>
    <property type="evidence" value="ECO:0007669"/>
    <property type="project" value="TreeGrafter"/>
</dbReference>
<keyword evidence="4" id="KW-0067">ATP-binding</keyword>
<keyword evidence="3" id="KW-0347">Helicase</keyword>
<protein>
    <submittedName>
        <fullName evidence="5">Uncharacterized protein</fullName>
    </submittedName>
</protein>
<sequence>MKAYHLNFQSYPGRGSAKHAGIQNVINNLYISELIYRDEEDSLVKDYVNTRKIQLVTVPVGSDVNQVEDMLLDIIRPRLNRLRDARVIDHRDYAKGVYMLKFINVLVYRGSLNLMRKNELFWQVKEKMKLVSSQGLTPKIQELIKQIVEYFGKWPIFLMLYSLNSKMHR</sequence>
<dbReference type="GO" id="GO:0043138">
    <property type="term" value="F:3'-5' DNA helicase activity"/>
    <property type="evidence" value="ECO:0007669"/>
    <property type="project" value="TreeGrafter"/>
</dbReference>
<evidence type="ECO:0000256" key="3">
    <source>
        <dbReference type="ARBA" id="ARBA00022806"/>
    </source>
</evidence>
<keyword evidence="1" id="KW-0547">Nucleotide-binding</keyword>
<dbReference type="GO" id="GO:0045003">
    <property type="term" value="P:double-strand break repair via synthesis-dependent strand annealing"/>
    <property type="evidence" value="ECO:0007669"/>
    <property type="project" value="TreeGrafter"/>
</dbReference>
<dbReference type="EMBL" id="JACEFO010001613">
    <property type="protein sequence ID" value="KAF8730978.1"/>
    <property type="molecule type" value="Genomic_DNA"/>
</dbReference>
<keyword evidence="2" id="KW-0378">Hydrolase</keyword>
<dbReference type="AlphaFoldDB" id="A0A835F8G9"/>
<dbReference type="GO" id="GO:0036297">
    <property type="term" value="P:interstrand cross-link repair"/>
    <property type="evidence" value="ECO:0007669"/>
    <property type="project" value="TreeGrafter"/>
</dbReference>
<name>A0A835F8G9_9POAL</name>
<comment type="caution">
    <text evidence="5">The sequence shown here is derived from an EMBL/GenBank/DDBJ whole genome shotgun (WGS) entry which is preliminary data.</text>
</comment>
<evidence type="ECO:0000313" key="6">
    <source>
        <dbReference type="Proteomes" id="UP000636709"/>
    </source>
</evidence>
<evidence type="ECO:0000256" key="4">
    <source>
        <dbReference type="ARBA" id="ARBA00022840"/>
    </source>
</evidence>
<dbReference type="GO" id="GO:0016787">
    <property type="term" value="F:hydrolase activity"/>
    <property type="evidence" value="ECO:0007669"/>
    <property type="project" value="UniProtKB-KW"/>
</dbReference>
<proteinExistence type="predicted"/>
<evidence type="ECO:0000256" key="2">
    <source>
        <dbReference type="ARBA" id="ARBA00022801"/>
    </source>
</evidence>
<dbReference type="PANTHER" id="PTHR14025">
    <property type="entry name" value="FANCONI ANEMIA GROUP M FANCM FAMILY MEMBER"/>
    <property type="match status" value="1"/>
</dbReference>